<comment type="catalytic activity">
    <reaction evidence="10 11">
        <text>tRNA(Glu) + L-glutamate + ATP = L-glutamyl-tRNA(Glu) + AMP + diphosphate</text>
        <dbReference type="Rhea" id="RHEA:23540"/>
        <dbReference type="Rhea" id="RHEA-COMP:9663"/>
        <dbReference type="Rhea" id="RHEA-COMP:9680"/>
        <dbReference type="ChEBI" id="CHEBI:29985"/>
        <dbReference type="ChEBI" id="CHEBI:30616"/>
        <dbReference type="ChEBI" id="CHEBI:33019"/>
        <dbReference type="ChEBI" id="CHEBI:78442"/>
        <dbReference type="ChEBI" id="CHEBI:78520"/>
        <dbReference type="ChEBI" id="CHEBI:456215"/>
        <dbReference type="EC" id="6.1.1.17"/>
    </reaction>
</comment>
<comment type="similarity">
    <text evidence="2 11">Belongs to the class-I aminoacyl-tRNA synthetase family. Glutamate--tRNA ligase type 1 subfamily.</text>
</comment>
<dbReference type="InterPro" id="IPR045462">
    <property type="entry name" value="aa-tRNA-synth_I_cd-bd"/>
</dbReference>
<organism evidence="14 15">
    <name type="scientific">Candidatus Hepatoplasma crinochetorum Av</name>
    <dbReference type="NCBI Taxonomy" id="1427984"/>
    <lineage>
        <taxon>Bacteria</taxon>
        <taxon>Bacillati</taxon>
        <taxon>Mycoplasmatota</taxon>
        <taxon>Mollicutes</taxon>
        <taxon>Candidatus Hepatoplasmataceae</taxon>
        <taxon>Candidatus Hepatoplasma</taxon>
    </lineage>
</organism>
<dbReference type="InterPro" id="IPR020751">
    <property type="entry name" value="aa-tRNA-synth_I_codon-bd_sub2"/>
</dbReference>
<dbReference type="RefSeq" id="WP_025208918.1">
    <property type="nucleotide sequence ID" value="NZ_CP006932.1"/>
</dbReference>
<dbReference type="GO" id="GO:0008270">
    <property type="term" value="F:zinc ion binding"/>
    <property type="evidence" value="ECO:0007669"/>
    <property type="project" value="UniProtKB-UniRule"/>
</dbReference>
<feature type="short sequence motif" description="'KMSKS' region" evidence="11">
    <location>
        <begin position="247"/>
        <end position="251"/>
    </location>
</feature>
<dbReference type="EMBL" id="CP006932">
    <property type="protein sequence ID" value="AHK22631.1"/>
    <property type="molecule type" value="Genomic_DNA"/>
</dbReference>
<evidence type="ECO:0000256" key="3">
    <source>
        <dbReference type="ARBA" id="ARBA00011245"/>
    </source>
</evidence>
<feature type="short sequence motif" description="'HIGH' region" evidence="11">
    <location>
        <begin position="11"/>
        <end position="21"/>
    </location>
</feature>
<keyword evidence="11" id="KW-0479">Metal-binding</keyword>
<dbReference type="NCBIfam" id="TIGR00464">
    <property type="entry name" value="gltX_bact"/>
    <property type="match status" value="1"/>
</dbReference>
<keyword evidence="7 11" id="KW-0067">ATP-binding</keyword>
<dbReference type="PATRIC" id="fig|1427984.3.peg.510"/>
<evidence type="ECO:0000259" key="13">
    <source>
        <dbReference type="Pfam" id="PF19269"/>
    </source>
</evidence>
<feature type="binding site" evidence="11">
    <location>
        <position position="108"/>
    </location>
    <ligand>
        <name>Zn(2+)</name>
        <dbReference type="ChEBI" id="CHEBI:29105"/>
    </ligand>
</feature>
<dbReference type="PANTHER" id="PTHR43311">
    <property type="entry name" value="GLUTAMATE--TRNA LIGASE"/>
    <property type="match status" value="1"/>
</dbReference>
<keyword evidence="6 11" id="KW-0547">Nucleotide-binding</keyword>
<reference evidence="14 15" key="1">
    <citation type="journal article" date="2014" name="Genome Biol. Evol.">
        <title>Phylogenomics of "Candidatus Hepatoplasma crinochetorum," a Lineage of Mollicutes Associated with Noninsect Arthropods.</title>
        <authorList>
            <person name="Leclercq S."/>
            <person name="Dittmer J."/>
            <person name="Bouchon D."/>
            <person name="Cordaux R."/>
        </authorList>
    </citation>
    <scope>NUCLEOTIDE SEQUENCE [LARGE SCALE GENOMIC DNA]</scope>
    <source>
        <strain evidence="14 15">Av</strain>
    </source>
</reference>
<keyword evidence="11" id="KW-0862">Zinc</keyword>
<evidence type="ECO:0000313" key="14">
    <source>
        <dbReference type="EMBL" id="AHK22631.1"/>
    </source>
</evidence>
<feature type="domain" description="Aminoacyl-tRNA synthetase class I anticodon-binding" evidence="13">
    <location>
        <begin position="348"/>
        <end position="459"/>
    </location>
</feature>
<keyword evidence="15" id="KW-1185">Reference proteome</keyword>
<dbReference type="InterPro" id="IPR049940">
    <property type="entry name" value="GluQ/Sye"/>
</dbReference>
<name>W8GNM7_9MOLU</name>
<dbReference type="Gene3D" id="3.40.50.620">
    <property type="entry name" value="HUPs"/>
    <property type="match status" value="1"/>
</dbReference>
<evidence type="ECO:0000256" key="11">
    <source>
        <dbReference type="HAMAP-Rule" id="MF_00022"/>
    </source>
</evidence>
<dbReference type="KEGG" id="hcr:X271_00531"/>
<evidence type="ECO:0000256" key="7">
    <source>
        <dbReference type="ARBA" id="ARBA00022840"/>
    </source>
</evidence>
<dbReference type="STRING" id="1427984.X271_00531"/>
<dbReference type="Gene3D" id="1.10.10.350">
    <property type="match status" value="1"/>
</dbReference>
<evidence type="ECO:0000256" key="2">
    <source>
        <dbReference type="ARBA" id="ARBA00007894"/>
    </source>
</evidence>
<dbReference type="InterPro" id="IPR004527">
    <property type="entry name" value="Glu-tRNA-ligase_bac/mito"/>
</dbReference>
<dbReference type="GO" id="GO:0004818">
    <property type="term" value="F:glutamate-tRNA ligase activity"/>
    <property type="evidence" value="ECO:0007669"/>
    <property type="project" value="UniProtKB-UniRule"/>
</dbReference>
<evidence type="ECO:0000256" key="4">
    <source>
        <dbReference type="ARBA" id="ARBA00022490"/>
    </source>
</evidence>
<feature type="domain" description="Glutamyl/glutaminyl-tRNA synthetase class Ib catalytic" evidence="12">
    <location>
        <begin position="4"/>
        <end position="318"/>
    </location>
</feature>
<dbReference type="SUPFAM" id="SSF48163">
    <property type="entry name" value="An anticodon-binding domain of class I aminoacyl-tRNA synthetases"/>
    <property type="match status" value="1"/>
</dbReference>
<keyword evidence="4 11" id="KW-0963">Cytoplasm</keyword>
<dbReference type="SUPFAM" id="SSF52374">
    <property type="entry name" value="Nucleotidylyl transferase"/>
    <property type="match status" value="1"/>
</dbReference>
<comment type="subcellular location">
    <subcellularLocation>
        <location evidence="1 11">Cytoplasm</location>
    </subcellularLocation>
</comment>
<dbReference type="AlphaFoldDB" id="W8GNM7"/>
<dbReference type="GO" id="GO:0006424">
    <property type="term" value="P:glutamyl-tRNA aminoacylation"/>
    <property type="evidence" value="ECO:0007669"/>
    <property type="project" value="UniProtKB-UniRule"/>
</dbReference>
<dbReference type="CDD" id="cd00808">
    <property type="entry name" value="GluRS_core"/>
    <property type="match status" value="1"/>
</dbReference>
<evidence type="ECO:0000256" key="5">
    <source>
        <dbReference type="ARBA" id="ARBA00022598"/>
    </source>
</evidence>
<dbReference type="OrthoDB" id="9807503at2"/>
<feature type="binding site" evidence="11">
    <location>
        <position position="138"/>
    </location>
    <ligand>
        <name>Zn(2+)</name>
        <dbReference type="ChEBI" id="CHEBI:29105"/>
    </ligand>
</feature>
<dbReference type="GO" id="GO:0005524">
    <property type="term" value="F:ATP binding"/>
    <property type="evidence" value="ECO:0007669"/>
    <property type="project" value="UniProtKB-UniRule"/>
</dbReference>
<dbReference type="PANTHER" id="PTHR43311:SF2">
    <property type="entry name" value="GLUTAMATE--TRNA LIGASE, MITOCHONDRIAL-RELATED"/>
    <property type="match status" value="1"/>
</dbReference>
<sequence length="476" mass="56191">MKKEIRTRYAPSPTGKLHLGGARTALFNYLYAKNQKGKFILRIEDTDLKRNQEEGAKNQLDGLKWLGIAPDISYEKEDQFGPYFQSKRLNIYQKYIDYLLENKLAYKCYCTKEELEESANKQRSKGIKLVKYNRKCYDNPSIKKDIKPVIRLFVEDNLKLSWDDLVRGKIEVPSSSFDDFIIVKSDGMPTYNFANVIDDHLMQISDVFRGEEHISNTAKQLYLYKLFNWNPPRFAHLTIITNKDKKKLSKRDETVFQFIENYQTLGYLPEAVFNFLSLLGWSPQTEQEIFTKEQLINIFNLNGFSRAPSQFNLEKLKWTNNYYIKKLSPHKLKEFLIPFIDQKDLLIIKDNLDNILLLFQDQLREGNEIKDLIKIFTIFPTWKDLDYKFSKKDLDLIKDFANKIKIIKFNHLEIEKLLKDLSIEFKVKGRELMRPLRLAITGNEKGPSLIKIIEIYGVKKIELIIKGFFKDEIHNR</sequence>
<dbReference type="InterPro" id="IPR020058">
    <property type="entry name" value="Glu/Gln-tRNA-synth_Ib_cat-dom"/>
</dbReference>
<dbReference type="PROSITE" id="PS00178">
    <property type="entry name" value="AA_TRNA_LIGASE_I"/>
    <property type="match status" value="1"/>
</dbReference>
<dbReference type="HOGENOM" id="CLU_015768_6_1_14"/>
<dbReference type="InterPro" id="IPR008925">
    <property type="entry name" value="aa_tRNA-synth_I_cd-bd_sf"/>
</dbReference>
<dbReference type="eggNOG" id="COG0008">
    <property type="taxonomic scope" value="Bacteria"/>
</dbReference>
<dbReference type="HAMAP" id="MF_00022">
    <property type="entry name" value="Glu_tRNA_synth_type1"/>
    <property type="match status" value="1"/>
</dbReference>
<evidence type="ECO:0000256" key="8">
    <source>
        <dbReference type="ARBA" id="ARBA00022917"/>
    </source>
</evidence>
<evidence type="ECO:0000256" key="9">
    <source>
        <dbReference type="ARBA" id="ARBA00023146"/>
    </source>
</evidence>
<accession>W8GNM7</accession>
<keyword evidence="5 11" id="KW-0436">Ligase</keyword>
<gene>
    <name evidence="11 14" type="primary">gltX</name>
    <name evidence="14" type="ORF">X271_00531</name>
</gene>
<dbReference type="EC" id="6.1.1.17" evidence="11"/>
<dbReference type="InterPro" id="IPR000924">
    <property type="entry name" value="Glu/Gln-tRNA-synth"/>
</dbReference>
<dbReference type="Proteomes" id="UP000019450">
    <property type="component" value="Chromosome"/>
</dbReference>
<dbReference type="PRINTS" id="PR00987">
    <property type="entry name" value="TRNASYNTHGLU"/>
</dbReference>
<evidence type="ECO:0000259" key="12">
    <source>
        <dbReference type="Pfam" id="PF00749"/>
    </source>
</evidence>
<dbReference type="InterPro" id="IPR001412">
    <property type="entry name" value="aa-tRNA-synth_I_CS"/>
</dbReference>
<feature type="binding site" evidence="11">
    <location>
        <position position="136"/>
    </location>
    <ligand>
        <name>Zn(2+)</name>
        <dbReference type="ChEBI" id="CHEBI:29105"/>
    </ligand>
</feature>
<dbReference type="InterPro" id="IPR033910">
    <property type="entry name" value="GluRS_core"/>
</dbReference>
<feature type="binding site" evidence="11">
    <location>
        <position position="110"/>
    </location>
    <ligand>
        <name>Zn(2+)</name>
        <dbReference type="ChEBI" id="CHEBI:29105"/>
    </ligand>
</feature>
<evidence type="ECO:0000256" key="1">
    <source>
        <dbReference type="ARBA" id="ARBA00004496"/>
    </source>
</evidence>
<comment type="function">
    <text evidence="11">Catalyzes the attachment of glutamate to tRNA(Glu) in a two-step reaction: glutamate is first activated by ATP to form Glu-AMP and then transferred to the acceptor end of tRNA(Glu).</text>
</comment>
<evidence type="ECO:0000313" key="15">
    <source>
        <dbReference type="Proteomes" id="UP000019450"/>
    </source>
</evidence>
<comment type="subunit">
    <text evidence="3 11">Monomer.</text>
</comment>
<dbReference type="Pfam" id="PF19269">
    <property type="entry name" value="Anticodon_2"/>
    <property type="match status" value="1"/>
</dbReference>
<dbReference type="GO" id="GO:0000049">
    <property type="term" value="F:tRNA binding"/>
    <property type="evidence" value="ECO:0007669"/>
    <property type="project" value="InterPro"/>
</dbReference>
<dbReference type="FunFam" id="3.40.50.620:FF:000007">
    <property type="entry name" value="Glutamate--tRNA ligase"/>
    <property type="match status" value="1"/>
</dbReference>
<dbReference type="GO" id="GO:0005829">
    <property type="term" value="C:cytosol"/>
    <property type="evidence" value="ECO:0007669"/>
    <property type="project" value="TreeGrafter"/>
</dbReference>
<dbReference type="InterPro" id="IPR014729">
    <property type="entry name" value="Rossmann-like_a/b/a_fold"/>
</dbReference>
<evidence type="ECO:0000256" key="6">
    <source>
        <dbReference type="ARBA" id="ARBA00022741"/>
    </source>
</evidence>
<keyword evidence="8 11" id="KW-0648">Protein biosynthesis</keyword>
<feature type="binding site" evidence="11">
    <location>
        <position position="250"/>
    </location>
    <ligand>
        <name>ATP</name>
        <dbReference type="ChEBI" id="CHEBI:30616"/>
    </ligand>
</feature>
<protein>
    <recommendedName>
        <fullName evidence="11">Glutamate--tRNA ligase</fullName>
        <ecNumber evidence="11">6.1.1.17</ecNumber>
    </recommendedName>
    <alternativeName>
        <fullName evidence="11">Glutamyl-tRNA synthetase</fullName>
        <shortName evidence="11">GluRS</shortName>
    </alternativeName>
</protein>
<proteinExistence type="inferred from homology"/>
<dbReference type="Pfam" id="PF00749">
    <property type="entry name" value="tRNA-synt_1c"/>
    <property type="match status" value="1"/>
</dbReference>
<comment type="cofactor">
    <cofactor evidence="11">
        <name>Zn(2+)</name>
        <dbReference type="ChEBI" id="CHEBI:29105"/>
    </cofactor>
    <text evidence="11">Binds 1 zinc ion per subunit.</text>
</comment>
<evidence type="ECO:0000256" key="10">
    <source>
        <dbReference type="ARBA" id="ARBA00048351"/>
    </source>
</evidence>
<keyword evidence="9 11" id="KW-0030">Aminoacyl-tRNA synthetase</keyword>